<organism evidence="2 3">
    <name type="scientific">Phialophora macrospora</name>
    <dbReference type="NCBI Taxonomy" id="1851006"/>
    <lineage>
        <taxon>Eukaryota</taxon>
        <taxon>Fungi</taxon>
        <taxon>Dikarya</taxon>
        <taxon>Ascomycota</taxon>
        <taxon>Pezizomycotina</taxon>
        <taxon>Eurotiomycetes</taxon>
        <taxon>Chaetothyriomycetidae</taxon>
        <taxon>Chaetothyriales</taxon>
        <taxon>Herpotrichiellaceae</taxon>
        <taxon>Phialophora</taxon>
    </lineage>
</organism>
<proteinExistence type="predicted"/>
<dbReference type="HOGENOM" id="CLU_165606_1_0_1"/>
<reference evidence="2 3" key="1">
    <citation type="submission" date="2015-01" db="EMBL/GenBank/DDBJ databases">
        <title>The Genome Sequence of Capronia semiimmersa CBS27337.</title>
        <authorList>
            <consortium name="The Broad Institute Genomics Platform"/>
            <person name="Cuomo C."/>
            <person name="de Hoog S."/>
            <person name="Gorbushina A."/>
            <person name="Stielow B."/>
            <person name="Teixiera M."/>
            <person name="Abouelleil A."/>
            <person name="Chapman S.B."/>
            <person name="Priest M."/>
            <person name="Young S.K."/>
            <person name="Wortman J."/>
            <person name="Nusbaum C."/>
            <person name="Birren B."/>
        </authorList>
    </citation>
    <scope>NUCLEOTIDE SEQUENCE [LARGE SCALE GENOMIC DNA]</scope>
    <source>
        <strain evidence="2 3">CBS 27337</strain>
    </source>
</reference>
<feature type="compositionally biased region" description="Basic and acidic residues" evidence="1">
    <location>
        <begin position="55"/>
        <end position="67"/>
    </location>
</feature>
<dbReference type="EMBL" id="KN846958">
    <property type="protein sequence ID" value="KIW69658.1"/>
    <property type="molecule type" value="Genomic_DNA"/>
</dbReference>
<evidence type="ECO:0000313" key="3">
    <source>
        <dbReference type="Proteomes" id="UP000054266"/>
    </source>
</evidence>
<keyword evidence="3" id="KW-1185">Reference proteome</keyword>
<sequence>MRLPSSFISKAHPFPSTAVRCFASSSRSFQPTALHRAQRAADVKAHPEATLTQEKLPDKEHNRHWSEENATPSEADVHADHEAREEALKRAQQKTEPQK</sequence>
<dbReference type="AlphaFoldDB" id="A0A0D2FN42"/>
<protein>
    <submittedName>
        <fullName evidence="2">Uncharacterized protein</fullName>
    </submittedName>
</protein>
<feature type="region of interest" description="Disordered" evidence="1">
    <location>
        <begin position="25"/>
        <end position="99"/>
    </location>
</feature>
<gene>
    <name evidence="2" type="ORF">PV04_05522</name>
</gene>
<dbReference type="Proteomes" id="UP000054266">
    <property type="component" value="Unassembled WGS sequence"/>
</dbReference>
<accession>A0A0D2FN42</accession>
<evidence type="ECO:0000313" key="2">
    <source>
        <dbReference type="EMBL" id="KIW69658.1"/>
    </source>
</evidence>
<feature type="compositionally biased region" description="Basic and acidic residues" evidence="1">
    <location>
        <begin position="75"/>
        <end position="89"/>
    </location>
</feature>
<evidence type="ECO:0000256" key="1">
    <source>
        <dbReference type="SAM" id="MobiDB-lite"/>
    </source>
</evidence>
<name>A0A0D2FN42_9EURO</name>